<evidence type="ECO:0000313" key="5">
    <source>
        <dbReference type="EMBL" id="QKE91645.1"/>
    </source>
</evidence>
<dbReference type="SUPFAM" id="SSF52540">
    <property type="entry name" value="P-loop containing nucleoside triphosphate hydrolases"/>
    <property type="match status" value="2"/>
</dbReference>
<dbReference type="Gene3D" id="3.40.50.300">
    <property type="entry name" value="P-loop containing nucleotide triphosphate hydrolases"/>
    <property type="match status" value="2"/>
</dbReference>
<dbReference type="EMBL" id="CP053708">
    <property type="protein sequence ID" value="QKE91645.1"/>
    <property type="molecule type" value="Genomic_DNA"/>
</dbReference>
<feature type="domain" description="ABC transporter" evidence="4">
    <location>
        <begin position="295"/>
        <end position="539"/>
    </location>
</feature>
<gene>
    <name evidence="5" type="ORF">HN018_17855</name>
</gene>
<dbReference type="GO" id="GO:0016887">
    <property type="term" value="F:ATP hydrolysis activity"/>
    <property type="evidence" value="ECO:0007669"/>
    <property type="project" value="InterPro"/>
</dbReference>
<dbReference type="CDD" id="cd03215">
    <property type="entry name" value="ABC_Carb_Monos_II"/>
    <property type="match status" value="1"/>
</dbReference>
<dbReference type="PROSITE" id="PS50893">
    <property type="entry name" value="ABC_TRANSPORTER_2"/>
    <property type="match status" value="2"/>
</dbReference>
<protein>
    <submittedName>
        <fullName evidence="5">ABC transporter ATP-binding protein</fullName>
    </submittedName>
</protein>
<dbReference type="KEGG" id="lck:HN018_17855"/>
<evidence type="ECO:0000313" key="6">
    <source>
        <dbReference type="Proteomes" id="UP000500767"/>
    </source>
</evidence>
<dbReference type="GO" id="GO:0005524">
    <property type="term" value="F:ATP binding"/>
    <property type="evidence" value="ECO:0007669"/>
    <property type="project" value="UniProtKB-KW"/>
</dbReference>
<dbReference type="InterPro" id="IPR027417">
    <property type="entry name" value="P-loop_NTPase"/>
</dbReference>
<dbReference type="SMART" id="SM00382">
    <property type="entry name" value="AAA"/>
    <property type="match status" value="1"/>
</dbReference>
<accession>A0A6M8HTV4</accession>
<dbReference type="PROSITE" id="PS00211">
    <property type="entry name" value="ABC_TRANSPORTER_1"/>
    <property type="match status" value="1"/>
</dbReference>
<evidence type="ECO:0000256" key="3">
    <source>
        <dbReference type="SAM" id="MobiDB-lite"/>
    </source>
</evidence>
<organism evidence="5 6">
    <name type="scientific">Lichenicola cladoniae</name>
    <dbReference type="NCBI Taxonomy" id="1484109"/>
    <lineage>
        <taxon>Bacteria</taxon>
        <taxon>Pseudomonadati</taxon>
        <taxon>Pseudomonadota</taxon>
        <taxon>Alphaproteobacteria</taxon>
        <taxon>Acetobacterales</taxon>
        <taxon>Acetobacteraceae</taxon>
        <taxon>Lichenicola</taxon>
    </lineage>
</organism>
<sequence>MPPAAPGAGRSKASPASRTPEPATRVLVVASNLDSQRGSLVALRGITKSFYGALANDGVDFTLAGGEIHALLGENGAGKSTLMNVLTGLYQPDAGTILIEGHPRRIESPSVAIATGIGMVHQHFKLVPAFTVAENIHLGWSETPWRASASVLEARTAALVRRFGLTVVPSAHVADISAGEQQRVEILRVLARGARILILDEPTAVLTPAEVQVLFAALRAFRAEGNSVILISHKLGEVMEIADHVTVMRAGRSVASLPTAGASRASLARLIIGETSLPTAPEAGQGVCPDAPVLLELQGVTVRDSRRIVLLDGIDLQVRAGEVLGIAGVAGNGQRALSEVLTGCLRPDEGLVLVDGVPVAQPDARDFAERGIGHIPEDRLKTALAADLSLAENAVLREYARPPVSHGIAFRPGRARILARRIIDDAELDRRDPDMPVRNLSGGNQQRLVAQRETRIASRVLVAAYPTRGLDIGAVATLHAAMHRLSAQGVGVVLISEEIEELLEHADRIAVLFAGRIAGILPAAEADPERLGLLMSGQTASHPAGAIAL</sequence>
<dbReference type="Pfam" id="PF00005">
    <property type="entry name" value="ABC_tran"/>
    <property type="match status" value="2"/>
</dbReference>
<evidence type="ECO:0000259" key="4">
    <source>
        <dbReference type="PROSITE" id="PS50893"/>
    </source>
</evidence>
<dbReference type="PANTHER" id="PTHR43790:SF4">
    <property type="entry name" value="GUANOSINE IMPORT ATP-BINDING PROTEIN NUPO"/>
    <property type="match status" value="1"/>
</dbReference>
<evidence type="ECO:0000256" key="1">
    <source>
        <dbReference type="ARBA" id="ARBA00022741"/>
    </source>
</evidence>
<dbReference type="InterPro" id="IPR017871">
    <property type="entry name" value="ABC_transporter-like_CS"/>
</dbReference>
<dbReference type="InterPro" id="IPR003439">
    <property type="entry name" value="ABC_transporter-like_ATP-bd"/>
</dbReference>
<feature type="region of interest" description="Disordered" evidence="3">
    <location>
        <begin position="1"/>
        <end position="22"/>
    </location>
</feature>
<dbReference type="PANTHER" id="PTHR43790">
    <property type="entry name" value="CARBOHYDRATE TRANSPORT ATP-BINDING PROTEIN MG119-RELATED"/>
    <property type="match status" value="1"/>
</dbReference>
<keyword evidence="1" id="KW-0547">Nucleotide-binding</keyword>
<keyword evidence="2 5" id="KW-0067">ATP-binding</keyword>
<dbReference type="Proteomes" id="UP000500767">
    <property type="component" value="Chromosome"/>
</dbReference>
<feature type="domain" description="ABC transporter" evidence="4">
    <location>
        <begin position="41"/>
        <end position="275"/>
    </location>
</feature>
<dbReference type="InterPro" id="IPR003593">
    <property type="entry name" value="AAA+_ATPase"/>
</dbReference>
<reference evidence="5 6" key="1">
    <citation type="journal article" date="2014" name="World J. Microbiol. Biotechnol.">
        <title>Biodiversity and physiological characteristics of Antarctic and Arctic lichens-associated bacteria.</title>
        <authorList>
            <person name="Lee Y.M."/>
            <person name="Kim E.H."/>
            <person name="Lee H.K."/>
            <person name="Hong S.G."/>
        </authorList>
    </citation>
    <scope>NUCLEOTIDE SEQUENCE [LARGE SCALE GENOMIC DNA]</scope>
    <source>
        <strain evidence="5 6">PAMC 26569</strain>
    </source>
</reference>
<evidence type="ECO:0000256" key="2">
    <source>
        <dbReference type="ARBA" id="ARBA00022840"/>
    </source>
</evidence>
<dbReference type="InterPro" id="IPR050107">
    <property type="entry name" value="ABC_carbohydrate_import_ATPase"/>
</dbReference>
<dbReference type="AlphaFoldDB" id="A0A6M8HTV4"/>
<proteinExistence type="predicted"/>
<dbReference type="CDD" id="cd03216">
    <property type="entry name" value="ABC_Carb_Monos_I"/>
    <property type="match status" value="1"/>
</dbReference>
<keyword evidence="6" id="KW-1185">Reference proteome</keyword>
<name>A0A6M8HTV4_9PROT</name>